<reference evidence="2" key="1">
    <citation type="submission" date="2016-03" db="EMBL/GenBank/DDBJ databases">
        <authorList>
            <person name="Ploux O."/>
        </authorList>
    </citation>
    <scope>NUCLEOTIDE SEQUENCE</scope>
    <source>
        <strain evidence="2">UC10</strain>
    </source>
</reference>
<dbReference type="AlphaFoldDB" id="A0A1Y5PN61"/>
<proteinExistence type="predicted"/>
<sequence>MLVSRSGVGNRNVAAHPRPLPQAGGEKNIRNRSTTALQRASHHRQKENRRGSLRAGFPRVICEA</sequence>
<accession>A0A1Y5PN61</accession>
<dbReference type="KEGG" id="sphu:SPPYR_0290"/>
<feature type="region of interest" description="Disordered" evidence="1">
    <location>
        <begin position="1"/>
        <end position="64"/>
    </location>
</feature>
<evidence type="ECO:0000313" key="2">
    <source>
        <dbReference type="EMBL" id="SBV31410.1"/>
    </source>
</evidence>
<gene>
    <name evidence="2" type="ORF">SPPYR_0290</name>
</gene>
<name>A0A1Y5PN61_9SPHN</name>
<organism evidence="2">
    <name type="scientific">uncultured Sphingopyxis sp</name>
    <dbReference type="NCBI Taxonomy" id="310581"/>
    <lineage>
        <taxon>Bacteria</taxon>
        <taxon>Pseudomonadati</taxon>
        <taxon>Pseudomonadota</taxon>
        <taxon>Alphaproteobacteria</taxon>
        <taxon>Sphingomonadales</taxon>
        <taxon>Sphingomonadaceae</taxon>
        <taxon>Sphingopyxis</taxon>
        <taxon>environmental samples</taxon>
    </lineage>
</organism>
<dbReference type="EMBL" id="LT598653">
    <property type="protein sequence ID" value="SBV31410.1"/>
    <property type="molecule type" value="Genomic_DNA"/>
</dbReference>
<evidence type="ECO:0000256" key="1">
    <source>
        <dbReference type="SAM" id="MobiDB-lite"/>
    </source>
</evidence>
<protein>
    <submittedName>
        <fullName evidence="2">Uncharacterized protein</fullName>
    </submittedName>
</protein>